<proteinExistence type="predicted"/>
<protein>
    <submittedName>
        <fullName evidence="1">Uncharacterized protein</fullName>
    </submittedName>
</protein>
<gene>
    <name evidence="1" type="ORF">DOO78_07835</name>
</gene>
<dbReference type="Proteomes" id="UP000249065">
    <property type="component" value="Unassembled WGS sequence"/>
</dbReference>
<dbReference type="Pfam" id="PF20112">
    <property type="entry name" value="DUF6502"/>
    <property type="match status" value="1"/>
</dbReference>
<comment type="caution">
    <text evidence="1">The sequence shown here is derived from an EMBL/GenBank/DDBJ whole genome shotgun (WGS) entry which is preliminary data.</text>
</comment>
<evidence type="ECO:0000313" key="1">
    <source>
        <dbReference type="EMBL" id="RAI59503.1"/>
    </source>
</evidence>
<organism evidence="1 2">
    <name type="scientific">Roseicella frigidaeris</name>
    <dbReference type="NCBI Taxonomy" id="2230885"/>
    <lineage>
        <taxon>Bacteria</taxon>
        <taxon>Pseudomonadati</taxon>
        <taxon>Pseudomonadota</taxon>
        <taxon>Alphaproteobacteria</taxon>
        <taxon>Acetobacterales</taxon>
        <taxon>Roseomonadaceae</taxon>
        <taxon>Roseicella</taxon>
    </lineage>
</organism>
<dbReference type="InterPro" id="IPR045445">
    <property type="entry name" value="DUF6502"/>
</dbReference>
<sequence length="260" mass="28055">MLRPLVRFLIQCGVTFPVLAELLRGLYLDVARAELPGSPPRTDSRVSLITGIHRKEVRRHRGATGPEEAPAVVTLGSQIIARWLGDPAFAGPDGAPRALARLRVPGEPSFEALVEAVTSDMRPRAVLDEWLSLGLVSLGADDRVTLDATAFLPRPGQEAQLFYFARNLGDHLAAATANVAAAARPPFIDRSVHYDRLDPAVAAALEAVAREAAERVLVEVNRQALGMVGEEAPAAGPRPTRRVNLGVYLYVEDEPPDEAR</sequence>
<name>A0A327MBW1_9PROT</name>
<dbReference type="AlphaFoldDB" id="A0A327MBW1"/>
<accession>A0A327MBW1</accession>
<keyword evidence="2" id="KW-1185">Reference proteome</keyword>
<dbReference type="EMBL" id="QLIX01000004">
    <property type="protein sequence ID" value="RAI59503.1"/>
    <property type="molecule type" value="Genomic_DNA"/>
</dbReference>
<evidence type="ECO:0000313" key="2">
    <source>
        <dbReference type="Proteomes" id="UP000249065"/>
    </source>
</evidence>
<reference evidence="2" key="1">
    <citation type="submission" date="2018-06" db="EMBL/GenBank/DDBJ databases">
        <authorList>
            <person name="Khan S.A."/>
        </authorList>
    </citation>
    <scope>NUCLEOTIDE SEQUENCE [LARGE SCALE GENOMIC DNA]</scope>
    <source>
        <strain evidence="2">DB-1506</strain>
    </source>
</reference>